<geneLocation type="plasmid" evidence="8">
    <name>unnamed</name>
</geneLocation>
<gene>
    <name evidence="8" type="ORF">RBB81_00010</name>
</gene>
<evidence type="ECO:0000256" key="2">
    <source>
        <dbReference type="ARBA" id="ARBA00007613"/>
    </source>
</evidence>
<comment type="similarity">
    <text evidence="2">Belongs to the outer membrane factor (OMF) (TC 1.B.17) family.</text>
</comment>
<evidence type="ECO:0000256" key="4">
    <source>
        <dbReference type="ARBA" id="ARBA00022452"/>
    </source>
</evidence>
<dbReference type="RefSeq" id="WP_353070690.1">
    <property type="nucleotide sequence ID" value="NZ_CP132937.1"/>
</dbReference>
<keyword evidence="6" id="KW-0472">Membrane</keyword>
<evidence type="ECO:0000256" key="7">
    <source>
        <dbReference type="ARBA" id="ARBA00023237"/>
    </source>
</evidence>
<dbReference type="InterPro" id="IPR051906">
    <property type="entry name" value="TolC-like"/>
</dbReference>
<keyword evidence="8" id="KW-0614">Plasmid</keyword>
<protein>
    <submittedName>
        <fullName evidence="8">TolC family protein</fullName>
    </submittedName>
</protein>
<evidence type="ECO:0000256" key="1">
    <source>
        <dbReference type="ARBA" id="ARBA00004442"/>
    </source>
</evidence>
<dbReference type="GO" id="GO:1990281">
    <property type="term" value="C:efflux pump complex"/>
    <property type="evidence" value="ECO:0007669"/>
    <property type="project" value="TreeGrafter"/>
</dbReference>
<dbReference type="GO" id="GO:0009279">
    <property type="term" value="C:cell outer membrane"/>
    <property type="evidence" value="ECO:0007669"/>
    <property type="project" value="UniProtKB-SubCell"/>
</dbReference>
<dbReference type="GO" id="GO:0015562">
    <property type="term" value="F:efflux transmembrane transporter activity"/>
    <property type="evidence" value="ECO:0007669"/>
    <property type="project" value="InterPro"/>
</dbReference>
<evidence type="ECO:0000256" key="5">
    <source>
        <dbReference type="ARBA" id="ARBA00022692"/>
    </source>
</evidence>
<keyword evidence="5" id="KW-0812">Transmembrane</keyword>
<dbReference type="KEGG" id="tgi:RBB81_00010"/>
<keyword evidence="4" id="KW-1134">Transmembrane beta strand</keyword>
<dbReference type="Pfam" id="PF02321">
    <property type="entry name" value="OEP"/>
    <property type="match status" value="2"/>
</dbReference>
<reference evidence="8" key="1">
    <citation type="submission" date="2023-08" db="EMBL/GenBank/DDBJ databases">
        <authorList>
            <person name="Messyasz A."/>
            <person name="Mannisto M.K."/>
            <person name="Kerkhof L.J."/>
            <person name="Haggblom M."/>
        </authorList>
    </citation>
    <scope>NUCLEOTIDE SEQUENCE</scope>
    <source>
        <strain evidence="8">M8UP39</strain>
        <plasmid evidence="8">unnamed</plasmid>
    </source>
</reference>
<reference evidence="8" key="2">
    <citation type="journal article" date="2024" name="Environ. Microbiol.">
        <title>Genome analysis and description of Tunturibacter gen. nov. expands the diversity of Terriglobia in tundra soils.</title>
        <authorList>
            <person name="Messyasz A."/>
            <person name="Mannisto M.K."/>
            <person name="Kerkhof L.J."/>
            <person name="Haggblom M.M."/>
        </authorList>
    </citation>
    <scope>NUCLEOTIDE SEQUENCE</scope>
    <source>
        <strain evidence="8">M8UP39</strain>
    </source>
</reference>
<proteinExistence type="inferred from homology"/>
<dbReference type="PANTHER" id="PTHR30026:SF20">
    <property type="entry name" value="OUTER MEMBRANE PROTEIN TOLC"/>
    <property type="match status" value="1"/>
</dbReference>
<dbReference type="AlphaFoldDB" id="A0AAU7YUA5"/>
<comment type="subcellular location">
    <subcellularLocation>
        <location evidence="1">Cell outer membrane</location>
    </subcellularLocation>
</comment>
<dbReference type="GO" id="GO:0015288">
    <property type="term" value="F:porin activity"/>
    <property type="evidence" value="ECO:0007669"/>
    <property type="project" value="TreeGrafter"/>
</dbReference>
<dbReference type="SUPFAM" id="SSF56954">
    <property type="entry name" value="Outer membrane efflux proteins (OEP)"/>
    <property type="match status" value="1"/>
</dbReference>
<keyword evidence="3" id="KW-0813">Transport</keyword>
<dbReference type="EMBL" id="CP132937">
    <property type="protein sequence ID" value="XCB20242.1"/>
    <property type="molecule type" value="Genomic_DNA"/>
</dbReference>
<evidence type="ECO:0000256" key="3">
    <source>
        <dbReference type="ARBA" id="ARBA00022448"/>
    </source>
</evidence>
<dbReference type="PANTHER" id="PTHR30026">
    <property type="entry name" value="OUTER MEMBRANE PROTEIN TOLC"/>
    <property type="match status" value="1"/>
</dbReference>
<evidence type="ECO:0000313" key="8">
    <source>
        <dbReference type="EMBL" id="XCB20242.1"/>
    </source>
</evidence>
<evidence type="ECO:0000256" key="6">
    <source>
        <dbReference type="ARBA" id="ARBA00023136"/>
    </source>
</evidence>
<keyword evidence="7" id="KW-0998">Cell outer membrane</keyword>
<dbReference type="Gene3D" id="1.20.1600.10">
    <property type="entry name" value="Outer membrane efflux proteins (OEP)"/>
    <property type="match status" value="1"/>
</dbReference>
<sequence length="469" mass="50040">MRANHKISIAFLPIVWIGLRTLAQSPPPTLPNAPDAQLLLVASAQSAPTGASPVAAATEGTPTLLTRPEAEKIALANNPRIHISQLIARVQHQAVRERRADELPNMNGNLTAVEANDGSRISSGSLTASRLLVHAGMGVQVSQLITDFGRTPNLVAAAKLQERARLADAEASREDIDLATDQVFYAVIEAQETLKVATQTVSARQTLTDQVSALTSSKLRSDLDLSFAQVNLSQAMLLQLNAQNDLDSAKAVLSAVLGYDKQMNFQLVDDAGPLPSLPPDPDVLIADAIQNRPDLQSLKFNEQAAQKFSKAQHEQLLPTISALGVVGGTPAGSSQYFTTDWYGAVGGNVSIPIFSGFRLTAQASEAALQAQSASEQTRALRNQVVSDVRAAWLNANTAVQRVTVTTELLKQANTALDLAKTRYDLGLSSIVELSQAELQQTEAAIGNANARSQYNFAISTIRFQTGVQP</sequence>
<dbReference type="InterPro" id="IPR003423">
    <property type="entry name" value="OMP_efflux"/>
</dbReference>
<name>A0AAU7YUA5_9BACT</name>
<organism evidence="8">
    <name type="scientific">Tunturiibacter gelidiferens</name>
    <dbReference type="NCBI Taxonomy" id="3069689"/>
    <lineage>
        <taxon>Bacteria</taxon>
        <taxon>Pseudomonadati</taxon>
        <taxon>Acidobacteriota</taxon>
        <taxon>Terriglobia</taxon>
        <taxon>Terriglobales</taxon>
        <taxon>Acidobacteriaceae</taxon>
        <taxon>Tunturiibacter</taxon>
    </lineage>
</organism>
<accession>A0AAU7YUA5</accession>